<evidence type="ECO:0000313" key="5">
    <source>
        <dbReference type="Proteomes" id="UP000004095"/>
    </source>
</evidence>
<dbReference type="InterPro" id="IPR011006">
    <property type="entry name" value="CheY-like_superfamily"/>
</dbReference>
<evidence type="ECO:0000259" key="3">
    <source>
        <dbReference type="PROSITE" id="PS50930"/>
    </source>
</evidence>
<dbReference type="eggNOG" id="COG3279">
    <property type="taxonomic scope" value="Bacteria"/>
</dbReference>
<reference evidence="4 5" key="1">
    <citation type="submission" date="2007-01" db="EMBL/GenBank/DDBJ databases">
        <authorList>
            <person name="Haygood M."/>
            <person name="Podell S."/>
            <person name="Anderson C."/>
            <person name="Hopkinson B."/>
            <person name="Roe K."/>
            <person name="Barbeau K."/>
            <person name="Gaasterland T."/>
            <person name="Ferriera S."/>
            <person name="Johnson J."/>
            <person name="Kravitz S."/>
            <person name="Beeson K."/>
            <person name="Sutton G."/>
            <person name="Rogers Y.-H."/>
            <person name="Friedman R."/>
            <person name="Frazier M."/>
            <person name="Venter J.C."/>
        </authorList>
    </citation>
    <scope>NUCLEOTIDE SEQUENCE [LARGE SCALE GENOMIC DNA]</scope>
    <source>
        <strain evidence="4 5">ATCC 23134</strain>
    </source>
</reference>
<dbReference type="AlphaFoldDB" id="A1ZDS6"/>
<dbReference type="InterPro" id="IPR046947">
    <property type="entry name" value="LytR-like"/>
</dbReference>
<gene>
    <name evidence="4" type="ORF">M23134_04067</name>
</gene>
<dbReference type="Pfam" id="PF00072">
    <property type="entry name" value="Response_reg"/>
    <property type="match status" value="1"/>
</dbReference>
<name>A1ZDS6_MICM2</name>
<dbReference type="PANTHER" id="PTHR37299">
    <property type="entry name" value="TRANSCRIPTIONAL REGULATOR-RELATED"/>
    <property type="match status" value="1"/>
</dbReference>
<dbReference type="RefSeq" id="WP_002693754.1">
    <property type="nucleotide sequence ID" value="NZ_AAWS01000003.1"/>
</dbReference>
<dbReference type="Pfam" id="PF04397">
    <property type="entry name" value="LytTR"/>
    <property type="match status" value="1"/>
</dbReference>
<feature type="modified residue" description="4-aspartylphosphate" evidence="1">
    <location>
        <position position="55"/>
    </location>
</feature>
<dbReference type="GO" id="GO:0000156">
    <property type="term" value="F:phosphorelay response regulator activity"/>
    <property type="evidence" value="ECO:0007669"/>
    <property type="project" value="InterPro"/>
</dbReference>
<feature type="domain" description="HTH LytTR-type" evidence="3">
    <location>
        <begin position="138"/>
        <end position="210"/>
    </location>
</feature>
<dbReference type="PROSITE" id="PS50110">
    <property type="entry name" value="RESPONSE_REGULATORY"/>
    <property type="match status" value="1"/>
</dbReference>
<proteinExistence type="predicted"/>
<dbReference type="PANTHER" id="PTHR37299:SF1">
    <property type="entry name" value="STAGE 0 SPORULATION PROTEIN A HOMOLOG"/>
    <property type="match status" value="1"/>
</dbReference>
<evidence type="ECO:0000259" key="2">
    <source>
        <dbReference type="PROSITE" id="PS50110"/>
    </source>
</evidence>
<accession>A1ZDS6</accession>
<dbReference type="SMART" id="SM00850">
    <property type="entry name" value="LytTR"/>
    <property type="match status" value="1"/>
</dbReference>
<dbReference type="SUPFAM" id="SSF52172">
    <property type="entry name" value="CheY-like"/>
    <property type="match status" value="1"/>
</dbReference>
<dbReference type="FunFam" id="3.40.50.2300:FF:000051">
    <property type="entry name" value="Two-component response regulator yehT"/>
    <property type="match status" value="1"/>
</dbReference>
<feature type="domain" description="Response regulatory" evidence="2">
    <location>
        <begin position="4"/>
        <end position="115"/>
    </location>
</feature>
<evidence type="ECO:0000313" key="4">
    <source>
        <dbReference type="EMBL" id="EAY31234.1"/>
    </source>
</evidence>
<keyword evidence="1" id="KW-0597">Phosphoprotein</keyword>
<protein>
    <submittedName>
        <fullName evidence="4">Two-component system response regulator</fullName>
    </submittedName>
</protein>
<comment type="caution">
    <text evidence="4">The sequence shown here is derived from an EMBL/GenBank/DDBJ whole genome shotgun (WGS) entry which is preliminary data.</text>
</comment>
<dbReference type="EMBL" id="AAWS01000003">
    <property type="protein sequence ID" value="EAY31234.1"/>
    <property type="molecule type" value="Genomic_DNA"/>
</dbReference>
<evidence type="ECO:0000256" key="1">
    <source>
        <dbReference type="PROSITE-ProRule" id="PRU00169"/>
    </source>
</evidence>
<dbReference type="SMART" id="SM00448">
    <property type="entry name" value="REC"/>
    <property type="match status" value="1"/>
</dbReference>
<keyword evidence="5" id="KW-1185">Reference proteome</keyword>
<organism evidence="4 5">
    <name type="scientific">Microscilla marina ATCC 23134</name>
    <dbReference type="NCBI Taxonomy" id="313606"/>
    <lineage>
        <taxon>Bacteria</taxon>
        <taxon>Pseudomonadati</taxon>
        <taxon>Bacteroidota</taxon>
        <taxon>Cytophagia</taxon>
        <taxon>Cytophagales</taxon>
        <taxon>Microscillaceae</taxon>
        <taxon>Microscilla</taxon>
    </lineage>
</organism>
<dbReference type="GO" id="GO:0003677">
    <property type="term" value="F:DNA binding"/>
    <property type="evidence" value="ECO:0007669"/>
    <property type="project" value="InterPro"/>
</dbReference>
<dbReference type="OrthoDB" id="1646880at2"/>
<sequence length="236" mass="27080">MTIRCIIVDDEPLATDILEAYVSKIAFLELVQICANAFEALDCLKRNTIDLIFLDINMPDLSGIEFLNALPQKPAVIFTTAYADYAVEGFNLDAVDYLLKPISFDRFLKAANKAESFLASKQSGKEVVGADEAPTEHLFVKTEYKIVKVNLKDIWYVEGLKDYIKIVTFEGQLLTLQSMKNMQETLPDAQFMRVHKSYIIAMAYIESIERNKIKIQDKWIPIGTTYRDQFYKRIEH</sequence>
<dbReference type="Gene3D" id="3.40.50.2300">
    <property type="match status" value="1"/>
</dbReference>
<dbReference type="InterPro" id="IPR007492">
    <property type="entry name" value="LytTR_DNA-bd_dom"/>
</dbReference>
<dbReference type="Proteomes" id="UP000004095">
    <property type="component" value="Unassembled WGS sequence"/>
</dbReference>
<dbReference type="InterPro" id="IPR001789">
    <property type="entry name" value="Sig_transdc_resp-reg_receiver"/>
</dbReference>
<dbReference type="PROSITE" id="PS50930">
    <property type="entry name" value="HTH_LYTTR"/>
    <property type="match status" value="1"/>
</dbReference>
<dbReference type="Gene3D" id="2.40.50.1020">
    <property type="entry name" value="LytTr DNA-binding domain"/>
    <property type="match status" value="1"/>
</dbReference>